<evidence type="ECO:0000313" key="2">
    <source>
        <dbReference type="EMBL" id="KTD77825.1"/>
    </source>
</evidence>
<name>A0A0W1A923_9GAMM</name>
<dbReference type="AlphaFoldDB" id="A0A0W1A923"/>
<dbReference type="RefSeq" id="WP_058493502.1">
    <property type="nucleotide sequence ID" value="NZ_CBCRUR010000035.1"/>
</dbReference>
<dbReference type="EMBL" id="LNZC01000022">
    <property type="protein sequence ID" value="KTD77825.1"/>
    <property type="molecule type" value="Genomic_DNA"/>
</dbReference>
<proteinExistence type="predicted"/>
<feature type="coiled-coil region" evidence="1">
    <location>
        <begin position="206"/>
        <end position="247"/>
    </location>
</feature>
<dbReference type="Proteomes" id="UP000054662">
    <property type="component" value="Unassembled WGS sequence"/>
</dbReference>
<dbReference type="STRING" id="45076.Lwor_1707"/>
<comment type="caution">
    <text evidence="2">The sequence shown here is derived from an EMBL/GenBank/DDBJ whole genome shotgun (WGS) entry which is preliminary data.</text>
</comment>
<dbReference type="OrthoDB" id="5654041at2"/>
<keyword evidence="1" id="KW-0175">Coiled coil</keyword>
<organism evidence="2 3">
    <name type="scientific">Legionella worsleiensis</name>
    <dbReference type="NCBI Taxonomy" id="45076"/>
    <lineage>
        <taxon>Bacteria</taxon>
        <taxon>Pseudomonadati</taxon>
        <taxon>Pseudomonadota</taxon>
        <taxon>Gammaproteobacteria</taxon>
        <taxon>Legionellales</taxon>
        <taxon>Legionellaceae</taxon>
        <taxon>Legionella</taxon>
    </lineage>
</organism>
<accession>A0A0W1A923</accession>
<keyword evidence="3" id="KW-1185">Reference proteome</keyword>
<evidence type="ECO:0000256" key="1">
    <source>
        <dbReference type="SAM" id="Coils"/>
    </source>
</evidence>
<protein>
    <submittedName>
        <fullName evidence="2">Uncharacterized protein</fullName>
    </submittedName>
</protein>
<reference evidence="2 3" key="1">
    <citation type="submission" date="2015-11" db="EMBL/GenBank/DDBJ databases">
        <title>Genomic analysis of 38 Legionella species identifies large and diverse effector repertoires.</title>
        <authorList>
            <person name="Burstein D."/>
            <person name="Amaro F."/>
            <person name="Zusman T."/>
            <person name="Lifshitz Z."/>
            <person name="Cohen O."/>
            <person name="Gilbert J.A."/>
            <person name="Pupko T."/>
            <person name="Shuman H.A."/>
            <person name="Segal G."/>
        </authorList>
    </citation>
    <scope>NUCLEOTIDE SEQUENCE [LARGE SCALE GENOMIC DNA]</scope>
    <source>
        <strain evidence="2 3">ATCC 49508</strain>
    </source>
</reference>
<gene>
    <name evidence="2" type="ORF">Lwor_1707</name>
</gene>
<dbReference type="PATRIC" id="fig|45076.6.peg.1851"/>
<sequence length="321" mass="36523">MTKIEKLMYSLATVIIRYHDSLASKKLITARDIAETRPKSRQYATELIRRSGFIQNLENIIKNCTIGYEARRPFLEYLLNEIVLIHSYLNKTTSFTPEELDKYTLQIFTLLVDIKGCLNTPKGSIYVVTKHQSDLGPQELISLPGCINDAYVGNYFCNSGIFLKKEVLKTLEITHKDSDDKIWELAKDICLEHQDTILVSEMKITNSILEQDNREQKQIVESLTQQLAELQANSSQLASLLREKEDSITYLTGLMEQQAQQLLEQQKQLSEQARLLDEPVQMPRPIINGFACTSSFFGLDRAPRLMGTTNTVPPESSDLGI</sequence>
<evidence type="ECO:0000313" key="3">
    <source>
        <dbReference type="Proteomes" id="UP000054662"/>
    </source>
</evidence>